<dbReference type="OrthoDB" id="6513042at2759"/>
<dbReference type="InterPro" id="IPR041677">
    <property type="entry name" value="DNA2/NAM7_AAA_11"/>
</dbReference>
<keyword evidence="3" id="KW-1185">Reference proteome</keyword>
<dbReference type="HOGENOM" id="CLU_569868_0_0_1"/>
<feature type="domain" description="DNA2/NAM7 helicase helicase" evidence="1">
    <location>
        <begin position="180"/>
        <end position="420"/>
    </location>
</feature>
<dbReference type="InterPro" id="IPR027417">
    <property type="entry name" value="P-loop_NTPase"/>
</dbReference>
<dbReference type="SUPFAM" id="SSF52540">
    <property type="entry name" value="P-loop containing nucleoside triphosphate hydrolases"/>
    <property type="match status" value="1"/>
</dbReference>
<accession>E3Q6W3</accession>
<dbReference type="PANTHER" id="PTHR10887">
    <property type="entry name" value="DNA2/NAM7 HELICASE FAMILY"/>
    <property type="match status" value="1"/>
</dbReference>
<dbReference type="InterPro" id="IPR045055">
    <property type="entry name" value="DNA2/NAM7-like"/>
</dbReference>
<dbReference type="PANTHER" id="PTHR10887:SF495">
    <property type="entry name" value="HELICASE SENATAXIN ISOFORM X1-RELATED"/>
    <property type="match status" value="1"/>
</dbReference>
<dbReference type="Pfam" id="PF13086">
    <property type="entry name" value="AAA_11"/>
    <property type="match status" value="1"/>
</dbReference>
<dbReference type="GeneID" id="24407786"/>
<organism evidence="3">
    <name type="scientific">Colletotrichum graminicola (strain M1.001 / M2 / FGSC 10212)</name>
    <name type="common">Maize anthracnose fungus</name>
    <name type="synonym">Glomerella graminicola</name>
    <dbReference type="NCBI Taxonomy" id="645133"/>
    <lineage>
        <taxon>Eukaryota</taxon>
        <taxon>Fungi</taxon>
        <taxon>Dikarya</taxon>
        <taxon>Ascomycota</taxon>
        <taxon>Pezizomycotina</taxon>
        <taxon>Sordariomycetes</taxon>
        <taxon>Hypocreomycetidae</taxon>
        <taxon>Glomerellales</taxon>
        <taxon>Glomerellaceae</taxon>
        <taxon>Colletotrichum</taxon>
        <taxon>Colletotrichum graminicola species complex</taxon>
    </lineage>
</organism>
<dbReference type="Gene3D" id="3.40.50.300">
    <property type="entry name" value="P-loop containing nucleotide triphosphate hydrolases"/>
    <property type="match status" value="1"/>
</dbReference>
<protein>
    <submittedName>
        <fullName evidence="2">Nonsense-mediated mRNA decay protein 1</fullName>
    </submittedName>
</protein>
<dbReference type="Proteomes" id="UP000008782">
    <property type="component" value="Unassembled WGS sequence"/>
</dbReference>
<name>E3Q6W3_COLGM</name>
<evidence type="ECO:0000313" key="2">
    <source>
        <dbReference type="EMBL" id="EFQ26601.1"/>
    </source>
</evidence>
<gene>
    <name evidence="2" type="ORF">GLRG_02421</name>
</gene>
<dbReference type="RefSeq" id="XP_008090621.1">
    <property type="nucleotide sequence ID" value="XM_008092430.1"/>
</dbReference>
<dbReference type="AlphaFoldDB" id="E3Q6W3"/>
<reference evidence="3" key="1">
    <citation type="journal article" date="2012" name="Nat. Genet.">
        <title>Lifestyle transitions in plant pathogenic Colletotrichum fungi deciphered by genome and transcriptome analyses.</title>
        <authorList>
            <person name="O'Connell R.J."/>
            <person name="Thon M.R."/>
            <person name="Hacquard S."/>
            <person name="Amyotte S.G."/>
            <person name="Kleemann J."/>
            <person name="Torres M.F."/>
            <person name="Damm U."/>
            <person name="Buiate E.A."/>
            <person name="Epstein L."/>
            <person name="Alkan N."/>
            <person name="Altmueller J."/>
            <person name="Alvarado-Balderrama L."/>
            <person name="Bauser C.A."/>
            <person name="Becker C."/>
            <person name="Birren B.W."/>
            <person name="Chen Z."/>
            <person name="Choi J."/>
            <person name="Crouch J.A."/>
            <person name="Duvick J.P."/>
            <person name="Farman M.A."/>
            <person name="Gan P."/>
            <person name="Heiman D."/>
            <person name="Henrissat B."/>
            <person name="Howard R.J."/>
            <person name="Kabbage M."/>
            <person name="Koch C."/>
            <person name="Kracher B."/>
            <person name="Kubo Y."/>
            <person name="Law A.D."/>
            <person name="Lebrun M.-H."/>
            <person name="Lee Y.-H."/>
            <person name="Miyara I."/>
            <person name="Moore N."/>
            <person name="Neumann U."/>
            <person name="Nordstroem K."/>
            <person name="Panaccione D.G."/>
            <person name="Panstruga R."/>
            <person name="Place M."/>
            <person name="Proctor R.H."/>
            <person name="Prusky D."/>
            <person name="Rech G."/>
            <person name="Reinhardt R."/>
            <person name="Rollins J.A."/>
            <person name="Rounsley S."/>
            <person name="Schardl C.L."/>
            <person name="Schwartz D.C."/>
            <person name="Shenoy N."/>
            <person name="Shirasu K."/>
            <person name="Sikhakolli U.R."/>
            <person name="Stueber K."/>
            <person name="Sukno S.A."/>
            <person name="Sweigard J.A."/>
            <person name="Takano Y."/>
            <person name="Takahara H."/>
            <person name="Trail F."/>
            <person name="van der Does H.C."/>
            <person name="Voll L.M."/>
            <person name="Will I."/>
            <person name="Young S."/>
            <person name="Zeng Q."/>
            <person name="Zhang J."/>
            <person name="Zhou S."/>
            <person name="Dickman M.B."/>
            <person name="Schulze-Lefert P."/>
            <person name="Ver Loren van Themaat E."/>
            <person name="Ma L.-J."/>
            <person name="Vaillancourt L.J."/>
        </authorList>
    </citation>
    <scope>NUCLEOTIDE SEQUENCE [LARGE SCALE GENOMIC DNA]</scope>
    <source>
        <strain evidence="3">M1.001 / M2 / FGSC 10212</strain>
    </source>
</reference>
<dbReference type="GO" id="GO:0004386">
    <property type="term" value="F:helicase activity"/>
    <property type="evidence" value="ECO:0007669"/>
    <property type="project" value="InterPro"/>
</dbReference>
<evidence type="ECO:0000259" key="1">
    <source>
        <dbReference type="Pfam" id="PF13086"/>
    </source>
</evidence>
<dbReference type="EMBL" id="GG697335">
    <property type="protein sequence ID" value="EFQ26601.1"/>
    <property type="molecule type" value="Genomic_DNA"/>
</dbReference>
<dbReference type="VEuPathDB" id="FungiDB:GLRG_02421"/>
<sequence length="479" mass="54653">MQDFTLDGITQEEDMLVAERIPNPYDDMAETHPYSYYAVFTVTTEYLVHPVTKEQFQPLSSIMIAQPTDTNSPPTPLTMHNAVECRLIVDSNPVTYEAELLALSILTEPKKESNALPATTLGTFEYLLDFRKEPSFRVDLFEKIPHMNNPSEHPNNFLKTVYSRLNRDHKYVYDQLRQIPAGLALILGCPGAGKTALNAFIAAMALSQPVKELRRDGKQRRRPVKILYLLDVNYPCDDAANRVYSMLQEAGIHKSVVRVRGCAREMRNSAKLHPEPRNLKEDHTPDFTAGFLKQARLFGGFQKAHRDDSRAPTLDEVAWDKYEADKTKHIALTKILDKLNEGVPKTDQTARELRKCVARLYFSVIEEADFIATTPVGAAGYLSKRFRPDIVFLDEAAHARELTAMIPIALYSPYTFILTGFLNDPKRLCVMLTRARIGEMVLMHEGITKRWVGRELVEAEWTMKVYEHCRRNGQLYQID</sequence>
<evidence type="ECO:0000313" key="3">
    <source>
        <dbReference type="Proteomes" id="UP000008782"/>
    </source>
</evidence>
<dbReference type="eggNOG" id="KOG1802">
    <property type="taxonomic scope" value="Eukaryota"/>
</dbReference>
<proteinExistence type="predicted"/>